<dbReference type="PANTHER" id="PTHR12263:SF0">
    <property type="entry name" value="V-TYPE PROTON ATPASE SUBUNIT"/>
    <property type="match status" value="1"/>
</dbReference>
<dbReference type="OrthoDB" id="1508846at2759"/>
<keyword evidence="6 9" id="KW-1133">Transmembrane helix</keyword>
<dbReference type="InterPro" id="IPR008389">
    <property type="entry name" value="ATPase_V0-cplx_e1/e2_su"/>
</dbReference>
<evidence type="ECO:0000313" key="12">
    <source>
        <dbReference type="RefSeq" id="XP_016991757.1"/>
    </source>
</evidence>
<evidence type="ECO:0000313" key="10">
    <source>
        <dbReference type="EnsemblMetazoa" id="XP_016991757.1"/>
    </source>
</evidence>
<dbReference type="PANTHER" id="PTHR12263">
    <property type="entry name" value="VACUOLAR ATP SYNTHASE SUBUNIT H"/>
    <property type="match status" value="1"/>
</dbReference>
<comment type="subunit">
    <text evidence="9">V-ATPase is a heteromultimeric enzyme made up of two complexes: the ATP-hydrolytic V1 complex and the proton translocation V0 complex.</text>
</comment>
<dbReference type="OMA" id="SWNMPIK"/>
<dbReference type="EnsemblMetazoa" id="XM_017136268.1">
    <property type="protein sequence ID" value="XP_016991757.1"/>
    <property type="gene ID" value="LOC108053569"/>
</dbReference>
<keyword evidence="3 9" id="KW-0813">Transport</keyword>
<dbReference type="GeneID" id="108053569"/>
<evidence type="ECO:0000256" key="7">
    <source>
        <dbReference type="ARBA" id="ARBA00023065"/>
    </source>
</evidence>
<dbReference type="InterPro" id="IPR017385">
    <property type="entry name" value="ATPase_V0-cplx_e1/e2_su_met"/>
</dbReference>
<name>A0A6P4FPU5_DRORH</name>
<accession>A0A6P4FPU5</accession>
<dbReference type="PIRSF" id="PIRSF038097">
    <property type="entry name" value="V-ATP_synth_e1/e2"/>
    <property type="match status" value="1"/>
</dbReference>
<proteinExistence type="inferred from homology"/>
<evidence type="ECO:0000256" key="8">
    <source>
        <dbReference type="ARBA" id="ARBA00023136"/>
    </source>
</evidence>
<gene>
    <name evidence="12" type="primary">LOC108053569</name>
    <name evidence="10" type="synonym">108053569</name>
</gene>
<comment type="function">
    <text evidence="9">Subunit of the V0 complex of vacuolar(H+)-ATPase (V-ATPase), a multisubunit enzyme composed of a peripheral complex (V1) that hydrolyzes ATP and a membrane integral complex (V0) that translocates protons. V-ATPase is responsible for acidifying and maintaining the pH of intracellular compartments and in some cell types, is targeted to the plasma membrane, where it is responsible for acidifying the extracellular environment.</text>
</comment>
<evidence type="ECO:0000256" key="6">
    <source>
        <dbReference type="ARBA" id="ARBA00022989"/>
    </source>
</evidence>
<dbReference type="GO" id="GO:0033179">
    <property type="term" value="C:proton-transporting V-type ATPase, V0 domain"/>
    <property type="evidence" value="ECO:0007669"/>
    <property type="project" value="UniProtKB-UniRule"/>
</dbReference>
<keyword evidence="4 9" id="KW-0812">Transmembrane</keyword>
<reference evidence="10" key="3">
    <citation type="submission" date="2025-05" db="UniProtKB">
        <authorList>
            <consortium name="EnsemblMetazoa"/>
        </authorList>
    </citation>
    <scope>IDENTIFICATION</scope>
</reference>
<evidence type="ECO:0000256" key="1">
    <source>
        <dbReference type="ARBA" id="ARBA00004127"/>
    </source>
</evidence>
<comment type="subcellular location">
    <subcellularLocation>
        <location evidence="1">Endomembrane system</location>
        <topology evidence="1">Multi-pass membrane protein</topology>
    </subcellularLocation>
    <subcellularLocation>
        <location evidence="9">Membrane</location>
        <topology evidence="9">Multi-pass membrane protein</topology>
    </subcellularLocation>
</comment>
<evidence type="ECO:0000256" key="9">
    <source>
        <dbReference type="PIRNR" id="PIRNR038097"/>
    </source>
</evidence>
<dbReference type="Pfam" id="PF05493">
    <property type="entry name" value="ATP_synt_H"/>
    <property type="match status" value="1"/>
</dbReference>
<dbReference type="AlphaFoldDB" id="A0A6P4FPU5"/>
<reference evidence="11" key="1">
    <citation type="journal article" date="2021" name="Elife">
        <title>Highly contiguous assemblies of 101 drosophilid genomes.</title>
        <authorList>
            <person name="Kim B.Y."/>
            <person name="Wang J.R."/>
            <person name="Miller D.E."/>
            <person name="Barmina O."/>
            <person name="Delaney E."/>
            <person name="Thompson A."/>
            <person name="Comeault A.A."/>
            <person name="Peede D."/>
            <person name="D'Agostino E.R."/>
            <person name="Pelaez J."/>
            <person name="Aguilar J.M."/>
            <person name="Haji D."/>
            <person name="Matsunaga T."/>
            <person name="Armstrong E.E."/>
            <person name="Zych M."/>
            <person name="Ogawa Y."/>
            <person name="Stamenkovic-Radak M."/>
            <person name="Jelic M."/>
            <person name="Veselinovic M.S."/>
            <person name="Tanaskovic M."/>
            <person name="Eric P."/>
            <person name="Gao J.J."/>
            <person name="Katoh T.K."/>
            <person name="Toda M.J."/>
            <person name="Watabe H."/>
            <person name="Watada M."/>
            <person name="Davis J.S."/>
            <person name="Moyle L.C."/>
            <person name="Manoli G."/>
            <person name="Bertolini E."/>
            <person name="Kostal V."/>
            <person name="Hawley R.S."/>
            <person name="Takahashi A."/>
            <person name="Jones C.D."/>
            <person name="Price D.K."/>
            <person name="Whiteman N."/>
            <person name="Kopp A."/>
            <person name="Matute D.R."/>
            <person name="Petrov D.A."/>
        </authorList>
    </citation>
    <scope>NUCLEOTIDE SEQUENCE [LARGE SCALE GENOMIC DNA]</scope>
</reference>
<keyword evidence="5 9" id="KW-0375">Hydrogen ion transport</keyword>
<evidence type="ECO:0000313" key="11">
    <source>
        <dbReference type="Proteomes" id="UP001652680"/>
    </source>
</evidence>
<keyword evidence="8 9" id="KW-0472">Membrane</keyword>
<comment type="similarity">
    <text evidence="2 9">Belongs to the V-ATPase e1/e2 subunit family.</text>
</comment>
<evidence type="ECO:0000256" key="4">
    <source>
        <dbReference type="ARBA" id="ARBA00022692"/>
    </source>
</evidence>
<protein>
    <recommendedName>
        <fullName evidence="9">V-type proton ATPase subunit</fullName>
    </recommendedName>
</protein>
<dbReference type="GO" id="GO:0046961">
    <property type="term" value="F:proton-transporting ATPase activity, rotational mechanism"/>
    <property type="evidence" value="ECO:0007669"/>
    <property type="project" value="InterPro"/>
</dbReference>
<organism evidence="12">
    <name type="scientific">Drosophila rhopaloa</name>
    <name type="common">Fruit fly</name>
    <dbReference type="NCBI Taxonomy" id="1041015"/>
    <lineage>
        <taxon>Eukaryota</taxon>
        <taxon>Metazoa</taxon>
        <taxon>Ecdysozoa</taxon>
        <taxon>Arthropoda</taxon>
        <taxon>Hexapoda</taxon>
        <taxon>Insecta</taxon>
        <taxon>Pterygota</taxon>
        <taxon>Neoptera</taxon>
        <taxon>Endopterygota</taxon>
        <taxon>Diptera</taxon>
        <taxon>Brachycera</taxon>
        <taxon>Muscomorpha</taxon>
        <taxon>Ephydroidea</taxon>
        <taxon>Drosophilidae</taxon>
        <taxon>Drosophila</taxon>
        <taxon>Sophophora</taxon>
    </lineage>
</organism>
<evidence type="ECO:0000256" key="5">
    <source>
        <dbReference type="ARBA" id="ARBA00022781"/>
    </source>
</evidence>
<dbReference type="GO" id="GO:0033181">
    <property type="term" value="C:plasma membrane proton-transporting V-type ATPase complex"/>
    <property type="evidence" value="ECO:0007669"/>
    <property type="project" value="TreeGrafter"/>
</dbReference>
<evidence type="ECO:0000256" key="2">
    <source>
        <dbReference type="ARBA" id="ARBA00008328"/>
    </source>
</evidence>
<reference evidence="12" key="2">
    <citation type="submission" date="2025-04" db="UniProtKB">
        <authorList>
            <consortium name="RefSeq"/>
        </authorList>
    </citation>
    <scope>IDENTIFICATION</scope>
</reference>
<dbReference type="GO" id="GO:0012505">
    <property type="term" value="C:endomembrane system"/>
    <property type="evidence" value="ECO:0007669"/>
    <property type="project" value="UniProtKB-SubCell"/>
</dbReference>
<feature type="transmembrane region" description="Helical" evidence="9">
    <location>
        <begin position="37"/>
        <end position="56"/>
    </location>
</feature>
<dbReference type="RefSeq" id="XP_016991757.1">
    <property type="nucleotide sequence ID" value="XM_017136268.1"/>
</dbReference>
<keyword evidence="11" id="KW-1185">Reference proteome</keyword>
<sequence length="84" mass="9493">MEVILMIMFFTSFWVAVGKFGPILVTKGPHDDLVRCIFLLTAVVCWLFWLCCYLAQLNPLLGPKLNGHTIRIIAKSWGNPIKDG</sequence>
<keyword evidence="7 9" id="KW-0406">Ion transport</keyword>
<feature type="transmembrane region" description="Helical" evidence="9">
    <location>
        <begin position="6"/>
        <end position="25"/>
    </location>
</feature>
<dbReference type="Proteomes" id="UP001652680">
    <property type="component" value="Unassembled WGS sequence"/>
</dbReference>
<dbReference type="CTD" id="38503"/>
<evidence type="ECO:0000256" key="3">
    <source>
        <dbReference type="ARBA" id="ARBA00022448"/>
    </source>
</evidence>